<dbReference type="Proteomes" id="UP000619486">
    <property type="component" value="Unassembled WGS sequence"/>
</dbReference>
<dbReference type="InterPro" id="IPR039561">
    <property type="entry name" value="Peptidase_M15C"/>
</dbReference>
<feature type="domain" description="Peptidase M15C" evidence="2">
    <location>
        <begin position="134"/>
        <end position="212"/>
    </location>
</feature>
<dbReference type="AlphaFoldDB" id="A0A918HD56"/>
<accession>A0A918HD56</accession>
<dbReference type="InterPro" id="IPR009045">
    <property type="entry name" value="Zn_M74/Hedgehog-like"/>
</dbReference>
<proteinExistence type="predicted"/>
<comment type="caution">
    <text evidence="3">The sequence shown here is derived from an EMBL/GenBank/DDBJ whole genome shotgun (WGS) entry which is preliminary data.</text>
</comment>
<dbReference type="RefSeq" id="WP_189204043.1">
    <property type="nucleotide sequence ID" value="NZ_BMQQ01000024.1"/>
</dbReference>
<feature type="signal peptide" evidence="1">
    <location>
        <begin position="1"/>
        <end position="23"/>
    </location>
</feature>
<dbReference type="Gene3D" id="3.30.1380.10">
    <property type="match status" value="1"/>
</dbReference>
<evidence type="ECO:0000313" key="4">
    <source>
        <dbReference type="Proteomes" id="UP000619486"/>
    </source>
</evidence>
<feature type="chain" id="PRO_5039239553" description="Peptidase M15C domain-containing protein" evidence="1">
    <location>
        <begin position="24"/>
        <end position="216"/>
    </location>
</feature>
<evidence type="ECO:0000313" key="3">
    <source>
        <dbReference type="EMBL" id="GGT52130.1"/>
    </source>
</evidence>
<keyword evidence="1" id="KW-0732">Signal</keyword>
<name>A0A918HD56_9ACTN</name>
<sequence length="216" mass="23149">MQIVLRAAATALALVLVPPPTGAGARTARLDAVVTPVTAAELGASYRPGCPVPPERLRRITMNHWDLAGEVRRGELIVHQDVVAPLVTVFGKAFAARFPIRRMRPVTEYGASDPASMAADNTSAFNCRSVTGDATRLSQHAHGDAVDINPLENPYVDRKGTVHPPDGVPFLDRGRAVPGMILPGDVLTTAFEAIGWQWGGRWSSAPDFQHFSANGR</sequence>
<organism evidence="3 4">
    <name type="scientific">Streptomyces purpureus</name>
    <dbReference type="NCBI Taxonomy" id="1951"/>
    <lineage>
        <taxon>Bacteria</taxon>
        <taxon>Bacillati</taxon>
        <taxon>Actinomycetota</taxon>
        <taxon>Actinomycetes</taxon>
        <taxon>Kitasatosporales</taxon>
        <taxon>Streptomycetaceae</taxon>
        <taxon>Streptomyces</taxon>
    </lineage>
</organism>
<evidence type="ECO:0000256" key="1">
    <source>
        <dbReference type="SAM" id="SignalP"/>
    </source>
</evidence>
<evidence type="ECO:0000259" key="2">
    <source>
        <dbReference type="Pfam" id="PF13539"/>
    </source>
</evidence>
<dbReference type="EMBL" id="BMQQ01000024">
    <property type="protein sequence ID" value="GGT52130.1"/>
    <property type="molecule type" value="Genomic_DNA"/>
</dbReference>
<dbReference type="Pfam" id="PF13539">
    <property type="entry name" value="Peptidase_M15_4"/>
    <property type="match status" value="1"/>
</dbReference>
<protein>
    <recommendedName>
        <fullName evidence="2">Peptidase M15C domain-containing protein</fullName>
    </recommendedName>
</protein>
<reference evidence="3" key="2">
    <citation type="submission" date="2020-09" db="EMBL/GenBank/DDBJ databases">
        <authorList>
            <person name="Sun Q."/>
            <person name="Ohkuma M."/>
        </authorList>
    </citation>
    <scope>NUCLEOTIDE SEQUENCE</scope>
    <source>
        <strain evidence="3">JCM 3172</strain>
    </source>
</reference>
<gene>
    <name evidence="3" type="ORF">GCM10014713_52680</name>
</gene>
<keyword evidence="4" id="KW-1185">Reference proteome</keyword>
<dbReference type="SUPFAM" id="SSF55166">
    <property type="entry name" value="Hedgehog/DD-peptidase"/>
    <property type="match status" value="1"/>
</dbReference>
<reference evidence="3" key="1">
    <citation type="journal article" date="2014" name="Int. J. Syst. Evol. Microbiol.">
        <title>Complete genome sequence of Corynebacterium casei LMG S-19264T (=DSM 44701T), isolated from a smear-ripened cheese.</title>
        <authorList>
            <consortium name="US DOE Joint Genome Institute (JGI-PGF)"/>
            <person name="Walter F."/>
            <person name="Albersmeier A."/>
            <person name="Kalinowski J."/>
            <person name="Ruckert C."/>
        </authorList>
    </citation>
    <scope>NUCLEOTIDE SEQUENCE</scope>
    <source>
        <strain evidence="3">JCM 3172</strain>
    </source>
</reference>
<dbReference type="GO" id="GO:0008233">
    <property type="term" value="F:peptidase activity"/>
    <property type="evidence" value="ECO:0007669"/>
    <property type="project" value="InterPro"/>
</dbReference>